<proteinExistence type="predicted"/>
<evidence type="ECO:0000313" key="1">
    <source>
        <dbReference type="EMBL" id="EGK61159.1"/>
    </source>
</evidence>
<comment type="caution">
    <text evidence="1">The sequence shown here is derived from an EMBL/GenBank/DDBJ whole genome shotgun (WGS) entry which is preliminary data.</text>
</comment>
<gene>
    <name evidence="1" type="ORF">HMPREF9081_0744</name>
</gene>
<accession>F5RKF9</accession>
<organism evidence="1 2">
    <name type="scientific">Centipeda periodontii DSM 2778</name>
    <dbReference type="NCBI Taxonomy" id="888060"/>
    <lineage>
        <taxon>Bacteria</taxon>
        <taxon>Bacillati</taxon>
        <taxon>Bacillota</taxon>
        <taxon>Negativicutes</taxon>
        <taxon>Selenomonadales</taxon>
        <taxon>Selenomonadaceae</taxon>
        <taxon>Centipeda</taxon>
    </lineage>
</organism>
<keyword evidence="2" id="KW-1185">Reference proteome</keyword>
<evidence type="ECO:0000313" key="2">
    <source>
        <dbReference type="Proteomes" id="UP000004067"/>
    </source>
</evidence>
<dbReference type="Proteomes" id="UP000004067">
    <property type="component" value="Unassembled WGS sequence"/>
</dbReference>
<reference evidence="1 2" key="1">
    <citation type="submission" date="2011-04" db="EMBL/GenBank/DDBJ databases">
        <authorList>
            <person name="Muzny D."/>
            <person name="Qin X."/>
            <person name="Deng J."/>
            <person name="Jiang H."/>
            <person name="Liu Y."/>
            <person name="Qu J."/>
            <person name="Song X.-Z."/>
            <person name="Zhang L."/>
            <person name="Thornton R."/>
            <person name="Coyle M."/>
            <person name="Francisco L."/>
            <person name="Jackson L."/>
            <person name="Javaid M."/>
            <person name="Korchina V."/>
            <person name="Kovar C."/>
            <person name="Mata R."/>
            <person name="Mathew T."/>
            <person name="Ngo R."/>
            <person name="Nguyen L."/>
            <person name="Nguyen N."/>
            <person name="Okwuonu G."/>
            <person name="Ongeri F."/>
            <person name="Pham C."/>
            <person name="Simmons D."/>
            <person name="Wilczek-Boney K."/>
            <person name="Hale W."/>
            <person name="Jakkamsetti A."/>
            <person name="Pham P."/>
            <person name="Ruth R."/>
            <person name="San Lucas F."/>
            <person name="Warren J."/>
            <person name="Zhang J."/>
            <person name="Zhao Z."/>
            <person name="Zhou C."/>
            <person name="Zhu D."/>
            <person name="Lee S."/>
            <person name="Bess C."/>
            <person name="Blankenburg K."/>
            <person name="Forbes L."/>
            <person name="Fu Q."/>
            <person name="Gubbala S."/>
            <person name="Hirani K."/>
            <person name="Jayaseelan J.C."/>
            <person name="Lara F."/>
            <person name="Munidasa M."/>
            <person name="Palculict T."/>
            <person name="Patil S."/>
            <person name="Pu L.-L."/>
            <person name="Saada N."/>
            <person name="Tang L."/>
            <person name="Weissenberger G."/>
            <person name="Zhu Y."/>
            <person name="Hemphill L."/>
            <person name="Shang Y."/>
            <person name="Youmans B."/>
            <person name="Ayvaz T."/>
            <person name="Ross M."/>
            <person name="Santibanez J."/>
            <person name="Aqrawi P."/>
            <person name="Gross S."/>
            <person name="Joshi V."/>
            <person name="Fowler G."/>
            <person name="Nazareth L."/>
            <person name="Reid J."/>
            <person name="Worley K."/>
            <person name="Petrosino J."/>
            <person name="Highlander S."/>
            <person name="Gibbs R."/>
        </authorList>
    </citation>
    <scope>NUCLEOTIDE SEQUENCE [LARGE SCALE GENOMIC DNA]</scope>
    <source>
        <strain evidence="1 2">DSM 2778</strain>
    </source>
</reference>
<dbReference type="AlphaFoldDB" id="F5RKF9"/>
<dbReference type="EMBL" id="AFHQ01000024">
    <property type="protein sequence ID" value="EGK61159.1"/>
    <property type="molecule type" value="Genomic_DNA"/>
</dbReference>
<name>F5RKF9_9FIRM</name>
<sequence length="49" mass="5762">MYFIGISCYNDLTSRAKKDKGAYMITDELKSKIDKIWKVRCKMKSIRLA</sequence>
<dbReference type="HOGENOM" id="CLU_3133740_0_0_9"/>
<protein>
    <submittedName>
        <fullName evidence="1">Uncharacterized protein</fullName>
    </submittedName>
</protein>